<keyword evidence="3" id="KW-1185">Reference proteome</keyword>
<protein>
    <submittedName>
        <fullName evidence="2">ABC-type dipeptide/oligopeptide/nickel transport system permease subunit</fullName>
    </submittedName>
</protein>
<evidence type="ECO:0000313" key="3">
    <source>
        <dbReference type="Proteomes" id="UP000555546"/>
    </source>
</evidence>
<keyword evidence="1" id="KW-0472">Membrane</keyword>
<keyword evidence="1" id="KW-1133">Transmembrane helix</keyword>
<proteinExistence type="predicted"/>
<dbReference type="RefSeq" id="WP_157834427.1">
    <property type="nucleotide sequence ID" value="NZ_JACIJG010000035.1"/>
</dbReference>
<dbReference type="AlphaFoldDB" id="A0A7W9B1M5"/>
<sequence length="57" mass="6384">MGLAIFLLLGVGLFIGLLIGVISAYAGFWHWLFDRLDARQARRLSAKPVRNDGGKRR</sequence>
<evidence type="ECO:0000313" key="2">
    <source>
        <dbReference type="EMBL" id="MBB5704561.1"/>
    </source>
</evidence>
<name>A0A7W9B1M5_9HYPH</name>
<accession>A0A7W9B1M5</accession>
<keyword evidence="1" id="KW-0812">Transmembrane</keyword>
<dbReference type="Proteomes" id="UP000555546">
    <property type="component" value="Unassembled WGS sequence"/>
</dbReference>
<gene>
    <name evidence="2" type="ORF">FHS76_004483</name>
</gene>
<comment type="caution">
    <text evidence="2">The sequence shown here is derived from an EMBL/GenBank/DDBJ whole genome shotgun (WGS) entry which is preliminary data.</text>
</comment>
<reference evidence="2 3" key="1">
    <citation type="submission" date="2020-08" db="EMBL/GenBank/DDBJ databases">
        <title>Genomic Encyclopedia of Type Strains, Phase IV (KMG-IV): sequencing the most valuable type-strain genomes for metagenomic binning, comparative biology and taxonomic classification.</title>
        <authorList>
            <person name="Goeker M."/>
        </authorList>
    </citation>
    <scope>NUCLEOTIDE SEQUENCE [LARGE SCALE GENOMIC DNA]</scope>
    <source>
        <strain evidence="2 3">DSM 26944</strain>
    </source>
</reference>
<organism evidence="2 3">
    <name type="scientific">Brucella daejeonensis</name>
    <dbReference type="NCBI Taxonomy" id="659015"/>
    <lineage>
        <taxon>Bacteria</taxon>
        <taxon>Pseudomonadati</taxon>
        <taxon>Pseudomonadota</taxon>
        <taxon>Alphaproteobacteria</taxon>
        <taxon>Hyphomicrobiales</taxon>
        <taxon>Brucellaceae</taxon>
        <taxon>Brucella/Ochrobactrum group</taxon>
        <taxon>Brucella</taxon>
    </lineage>
</organism>
<feature type="transmembrane region" description="Helical" evidence="1">
    <location>
        <begin position="6"/>
        <end position="33"/>
    </location>
</feature>
<evidence type="ECO:0000256" key="1">
    <source>
        <dbReference type="SAM" id="Phobius"/>
    </source>
</evidence>
<dbReference type="EMBL" id="JACIJG010000035">
    <property type="protein sequence ID" value="MBB5704561.1"/>
    <property type="molecule type" value="Genomic_DNA"/>
</dbReference>